<dbReference type="PANTHER" id="PTHR46686">
    <property type="entry name" value="GLYCOSYLTRANSFERASE"/>
    <property type="match status" value="1"/>
</dbReference>
<dbReference type="Proteomes" id="UP000652761">
    <property type="component" value="Unassembled WGS sequence"/>
</dbReference>
<dbReference type="Gene3D" id="3.40.50.2000">
    <property type="entry name" value="Glycogen Phosphorylase B"/>
    <property type="match status" value="2"/>
</dbReference>
<dbReference type="SUPFAM" id="SSF53756">
    <property type="entry name" value="UDP-Glycosyltransferase/glycogen phosphorylase"/>
    <property type="match status" value="1"/>
</dbReference>
<dbReference type="InterPro" id="IPR028098">
    <property type="entry name" value="Glyco_trans_4-like_N"/>
</dbReference>
<accession>A0A843V0B3</accession>
<dbReference type="Pfam" id="PF13439">
    <property type="entry name" value="Glyco_transf_4"/>
    <property type="match status" value="1"/>
</dbReference>
<sequence length="510" mass="56338">MAKKHVVAAAASSSFVHLHRLCYFLLALYALTSLSLIYFTWCSVPHCADGVATSSAAAIHYNRPINLLSLGSAWNHLRFSASPPPRRLKIALFVKKWPQGALAGGLERHAMTLYLALRGHELHVFTTSPNSSSAAPGGTRDDGNIHLSRPTAAGNLDQSQAWEQFHAQNSTGRAFDVVYSKSVAIFHGRARRIPNLAVSWHGIAYETIHSDIVHELLRAKAEARQAMLAEKVARVVEEVRFFPSYSHHIATSDHVGDVLKRVYMIPDERVHVIINGADEKVFKPDATRGREIKMEVGVPEDAGMVIGMAGRLVKDKGHPIMFDALRQLFEEDESFQRGVVVLVAGDGPWSDRYSDLGPNVMVLGPLERERLAEFYNALDVFVNPTLRAQGLDNTFLEAMLAGVPVMGTRFASVAGSLIKDGEVGYTFSPTVASLKGALRRAWEDAGRRELRKRGEAARTRALELFTATKMAAAYERLFLCISQTQPKEDKNDYCMYPLRWDEQRGGGSSG</sequence>
<proteinExistence type="predicted"/>
<comment type="caution">
    <text evidence="4">The sequence shown here is derived from an EMBL/GenBank/DDBJ whole genome shotgun (WGS) entry which is preliminary data.</text>
</comment>
<protein>
    <recommendedName>
        <fullName evidence="3">Glycosyltransferase subfamily 4-like N-terminal domain-containing protein</fullName>
    </recommendedName>
</protein>
<reference evidence="4" key="1">
    <citation type="submission" date="2017-07" db="EMBL/GenBank/DDBJ databases">
        <title>Taro Niue Genome Assembly and Annotation.</title>
        <authorList>
            <person name="Atibalentja N."/>
            <person name="Keating K."/>
            <person name="Fields C.J."/>
        </authorList>
    </citation>
    <scope>NUCLEOTIDE SEQUENCE</scope>
    <source>
        <strain evidence="4">Niue_2</strain>
        <tissue evidence="4">Leaf</tissue>
    </source>
</reference>
<dbReference type="CDD" id="cd03801">
    <property type="entry name" value="GT4_PimA-like"/>
    <property type="match status" value="1"/>
</dbReference>
<dbReference type="Pfam" id="PF13692">
    <property type="entry name" value="Glyco_trans_1_4"/>
    <property type="match status" value="1"/>
</dbReference>
<dbReference type="OrthoDB" id="734129at2759"/>
<dbReference type="EMBL" id="NMUH01001138">
    <property type="protein sequence ID" value="MQL89325.1"/>
    <property type="molecule type" value="Genomic_DNA"/>
</dbReference>
<evidence type="ECO:0000313" key="5">
    <source>
        <dbReference type="Proteomes" id="UP000652761"/>
    </source>
</evidence>
<feature type="domain" description="Glycosyltransferase subfamily 4-like N-terminal" evidence="3">
    <location>
        <begin position="104"/>
        <end position="279"/>
    </location>
</feature>
<evidence type="ECO:0000256" key="2">
    <source>
        <dbReference type="SAM" id="Phobius"/>
    </source>
</evidence>
<evidence type="ECO:0000313" key="4">
    <source>
        <dbReference type="EMBL" id="MQL89325.1"/>
    </source>
</evidence>
<dbReference type="SMR" id="A0A843V0B3"/>
<dbReference type="PANTHER" id="PTHR46686:SF4">
    <property type="entry name" value="GLYCOSYLTRANSFERASE FAMILY 4 PROTEIN"/>
    <property type="match status" value="1"/>
</dbReference>
<keyword evidence="2" id="KW-0472">Membrane</keyword>
<evidence type="ECO:0000259" key="3">
    <source>
        <dbReference type="Pfam" id="PF13439"/>
    </source>
</evidence>
<feature type="region of interest" description="Disordered" evidence="1">
    <location>
        <begin position="128"/>
        <end position="147"/>
    </location>
</feature>
<evidence type="ECO:0000256" key="1">
    <source>
        <dbReference type="SAM" id="MobiDB-lite"/>
    </source>
</evidence>
<gene>
    <name evidence="4" type="ORF">Taro_021898</name>
</gene>
<keyword evidence="2" id="KW-1133">Transmembrane helix</keyword>
<name>A0A843V0B3_COLES</name>
<feature type="transmembrane region" description="Helical" evidence="2">
    <location>
        <begin position="21"/>
        <end position="41"/>
    </location>
</feature>
<keyword evidence="2" id="KW-0812">Transmembrane</keyword>
<dbReference type="AlphaFoldDB" id="A0A843V0B3"/>
<organism evidence="4 5">
    <name type="scientific">Colocasia esculenta</name>
    <name type="common">Wild taro</name>
    <name type="synonym">Arum esculentum</name>
    <dbReference type="NCBI Taxonomy" id="4460"/>
    <lineage>
        <taxon>Eukaryota</taxon>
        <taxon>Viridiplantae</taxon>
        <taxon>Streptophyta</taxon>
        <taxon>Embryophyta</taxon>
        <taxon>Tracheophyta</taxon>
        <taxon>Spermatophyta</taxon>
        <taxon>Magnoliopsida</taxon>
        <taxon>Liliopsida</taxon>
        <taxon>Araceae</taxon>
        <taxon>Aroideae</taxon>
        <taxon>Colocasieae</taxon>
        <taxon>Colocasia</taxon>
    </lineage>
</organism>
<keyword evidence="5" id="KW-1185">Reference proteome</keyword>